<evidence type="ECO:0000313" key="2">
    <source>
        <dbReference type="Proteomes" id="UP001241092"/>
    </source>
</evidence>
<dbReference type="EMBL" id="AP027452">
    <property type="protein sequence ID" value="BDY27528.1"/>
    <property type="molecule type" value="Genomic_DNA"/>
</dbReference>
<evidence type="ECO:0000313" key="1">
    <source>
        <dbReference type="EMBL" id="BDY27528.1"/>
    </source>
</evidence>
<dbReference type="AlphaFoldDB" id="A0AAI8TML6"/>
<organism evidence="1 2">
    <name type="scientific">Mycolicibacterium mageritense</name>
    <name type="common">Mycobacterium mageritense</name>
    <dbReference type="NCBI Taxonomy" id="53462"/>
    <lineage>
        <taxon>Bacteria</taxon>
        <taxon>Bacillati</taxon>
        <taxon>Actinomycetota</taxon>
        <taxon>Actinomycetes</taxon>
        <taxon>Mycobacteriales</taxon>
        <taxon>Mycobacteriaceae</taxon>
        <taxon>Mycolicibacterium</taxon>
    </lineage>
</organism>
<dbReference type="RefSeq" id="WP_230021667.1">
    <property type="nucleotide sequence ID" value="NZ_AP022567.1"/>
</dbReference>
<dbReference type="NCBIfam" id="NF041390">
    <property type="entry name" value="TadE_Rv3655c"/>
    <property type="match status" value="1"/>
</dbReference>
<reference evidence="1" key="1">
    <citation type="submission" date="2023-03" db="EMBL/GenBank/DDBJ databases">
        <title>Draft genome sequence of a Mycolicibacterium mageritense strain H4_3_1 isolated from a hybrid biological-inorganic system reactor.</title>
        <authorList>
            <person name="Feng X."/>
            <person name="Kazama D."/>
            <person name="Sato K."/>
            <person name="Kobayashi H."/>
        </authorList>
    </citation>
    <scope>NUCLEOTIDE SEQUENCE</scope>
    <source>
        <strain evidence="1">H4_3_1</strain>
    </source>
</reference>
<name>A0AAI8TML6_MYCME</name>
<protein>
    <submittedName>
        <fullName evidence="1">Apoptosis inhibitor</fullName>
    </submittedName>
</protein>
<sequence length="99" mass="9735">MEAAFAIAALVVVLMLCVGGLSAVTAQVRCVDAAREAARLAARGDDASATAVARRIAPDGASVHLRREGAVVVAQVSIPAALPGLTVSSQAAAAMEPGG</sequence>
<dbReference type="InterPro" id="IPR049790">
    <property type="entry name" value="Rv3655c/TadE"/>
</dbReference>
<dbReference type="Proteomes" id="UP001241092">
    <property type="component" value="Chromosome"/>
</dbReference>
<gene>
    <name evidence="1" type="ORF">hbim_01452</name>
</gene>
<proteinExistence type="predicted"/>
<accession>A0AAI8TML6</accession>